<dbReference type="InterPro" id="IPR029063">
    <property type="entry name" value="SAM-dependent_MTases_sf"/>
</dbReference>
<protein>
    <submittedName>
        <fullName evidence="1">Methyltransferase domain-containing protein</fullName>
    </submittedName>
</protein>
<evidence type="ECO:0000313" key="2">
    <source>
        <dbReference type="Proteomes" id="UP000184211"/>
    </source>
</evidence>
<dbReference type="RefSeq" id="WP_072791460.1">
    <property type="nucleotide sequence ID" value="NZ_FQWM01000001.1"/>
</dbReference>
<dbReference type="OrthoDB" id="9803855at2"/>
<dbReference type="EMBL" id="FQWM01000001">
    <property type="protein sequence ID" value="SHG59409.1"/>
    <property type="molecule type" value="Genomic_DNA"/>
</dbReference>
<reference evidence="2" key="1">
    <citation type="submission" date="2016-11" db="EMBL/GenBank/DDBJ databases">
        <authorList>
            <person name="Varghese N."/>
            <person name="Submissions S."/>
        </authorList>
    </citation>
    <scope>NUCLEOTIDE SEQUENCE [LARGE SCALE GENOMIC DNA]</scope>
    <source>
        <strain evidence="2">DSM 28223</strain>
    </source>
</reference>
<keyword evidence="1" id="KW-0808">Transferase</keyword>
<dbReference type="AlphaFoldDB" id="A0A1M5L3N7"/>
<dbReference type="SUPFAM" id="SSF53335">
    <property type="entry name" value="S-adenosyl-L-methionine-dependent methyltransferases"/>
    <property type="match status" value="1"/>
</dbReference>
<proteinExistence type="predicted"/>
<organism evidence="1 2">
    <name type="scientific">Cognatishimia maritima</name>
    <dbReference type="NCBI Taxonomy" id="870908"/>
    <lineage>
        <taxon>Bacteria</taxon>
        <taxon>Pseudomonadati</taxon>
        <taxon>Pseudomonadota</taxon>
        <taxon>Alphaproteobacteria</taxon>
        <taxon>Rhodobacterales</taxon>
        <taxon>Paracoccaceae</taxon>
        <taxon>Cognatishimia</taxon>
    </lineage>
</organism>
<gene>
    <name evidence="1" type="ORF">SAMN04488044_1146</name>
</gene>
<dbReference type="InterPro" id="IPR050508">
    <property type="entry name" value="Methyltransf_Superfamily"/>
</dbReference>
<name>A0A1M5L3N7_9RHOB</name>
<dbReference type="CDD" id="cd02440">
    <property type="entry name" value="AdoMet_MTases"/>
    <property type="match status" value="1"/>
</dbReference>
<dbReference type="Pfam" id="PF13489">
    <property type="entry name" value="Methyltransf_23"/>
    <property type="match status" value="1"/>
</dbReference>
<dbReference type="PANTHER" id="PTHR42912">
    <property type="entry name" value="METHYLTRANSFERASE"/>
    <property type="match status" value="1"/>
</dbReference>
<accession>A0A1M5L3N7</accession>
<evidence type="ECO:0000313" key="1">
    <source>
        <dbReference type="EMBL" id="SHG59409.1"/>
    </source>
</evidence>
<dbReference type="STRING" id="870908.SAMN04488044_1146"/>
<dbReference type="GO" id="GO:0008168">
    <property type="term" value="F:methyltransferase activity"/>
    <property type="evidence" value="ECO:0007669"/>
    <property type="project" value="UniProtKB-KW"/>
</dbReference>
<keyword evidence="1" id="KW-0489">Methyltransferase</keyword>
<keyword evidence="2" id="KW-1185">Reference proteome</keyword>
<dbReference type="GO" id="GO:0032259">
    <property type="term" value="P:methylation"/>
    <property type="evidence" value="ECO:0007669"/>
    <property type="project" value="UniProtKB-KW"/>
</dbReference>
<sequence length="196" mass="21703">MELDHRYNAAAPIWSQMLEQHRFPAAYRHLASFAPTDRALRMVDVGAGSGDFSTAYCAMRQRPVDHVLLDRADNMLAEAQRAHPQAQTICEDLAAHSPAKPYDVTLCAHVIEHCPDPFAAMSHLARITAPGGTLLLAISKPHFCQVFIWLKWRHRWFSTADITAMGASAGLTLRAVVPFPTGVPSRVSQGYVFEKP</sequence>
<dbReference type="Gene3D" id="3.40.50.150">
    <property type="entry name" value="Vaccinia Virus protein VP39"/>
    <property type="match status" value="1"/>
</dbReference>
<dbReference type="Proteomes" id="UP000184211">
    <property type="component" value="Unassembled WGS sequence"/>
</dbReference>